<dbReference type="SFLD" id="SFLDS00019">
    <property type="entry name" value="Glutathione_Transferase_(cytos"/>
    <property type="match status" value="1"/>
</dbReference>
<dbReference type="CDD" id="cd03046">
    <property type="entry name" value="GST_N_GTT1_like"/>
    <property type="match status" value="1"/>
</dbReference>
<organism evidence="5 6">
    <name type="scientific">Pleomassaria siparia CBS 279.74</name>
    <dbReference type="NCBI Taxonomy" id="1314801"/>
    <lineage>
        <taxon>Eukaryota</taxon>
        <taxon>Fungi</taxon>
        <taxon>Dikarya</taxon>
        <taxon>Ascomycota</taxon>
        <taxon>Pezizomycotina</taxon>
        <taxon>Dothideomycetes</taxon>
        <taxon>Pleosporomycetidae</taxon>
        <taxon>Pleosporales</taxon>
        <taxon>Pleomassariaceae</taxon>
        <taxon>Pleomassaria</taxon>
    </lineage>
</organism>
<sequence>MAPSITLWFLQASRSIRIAWLLEELHQDYNLKFFDRMSNMKAPDEFKSGCGNALGKAPSLQDGDVTVFESGAITEYLCEKYDEENRLMPRDAKERVKVLQWIHASEATFMLHALAITYARWNVPAHCKDNGDLAAMEKGMSANVQNDLEWLESELSASKGGFLCGDKVTAADTMMQFSLEFIMGTNLGTQGKEWPAINKWLEKCRACEGYRKAVEKTGHRL</sequence>
<dbReference type="InterPro" id="IPR040079">
    <property type="entry name" value="Glutathione_S-Trfase"/>
</dbReference>
<dbReference type="InterPro" id="IPR010987">
    <property type="entry name" value="Glutathione-S-Trfase_C-like"/>
</dbReference>
<dbReference type="Proteomes" id="UP000799428">
    <property type="component" value="Unassembled WGS sequence"/>
</dbReference>
<evidence type="ECO:0000259" key="3">
    <source>
        <dbReference type="PROSITE" id="PS50404"/>
    </source>
</evidence>
<proteinExistence type="inferred from homology"/>
<dbReference type="EMBL" id="MU005770">
    <property type="protein sequence ID" value="KAF2709744.1"/>
    <property type="molecule type" value="Genomic_DNA"/>
</dbReference>
<evidence type="ECO:0000256" key="2">
    <source>
        <dbReference type="RuleBase" id="RU003494"/>
    </source>
</evidence>
<dbReference type="SUPFAM" id="SSF47616">
    <property type="entry name" value="GST C-terminal domain-like"/>
    <property type="match status" value="1"/>
</dbReference>
<dbReference type="InterPro" id="IPR004045">
    <property type="entry name" value="Glutathione_S-Trfase_N"/>
</dbReference>
<dbReference type="PROSITE" id="PS50404">
    <property type="entry name" value="GST_NTER"/>
    <property type="match status" value="1"/>
</dbReference>
<dbReference type="Gene3D" id="1.20.1050.10">
    <property type="match status" value="1"/>
</dbReference>
<reference evidence="5" key="1">
    <citation type="journal article" date="2020" name="Stud. Mycol.">
        <title>101 Dothideomycetes genomes: a test case for predicting lifestyles and emergence of pathogens.</title>
        <authorList>
            <person name="Haridas S."/>
            <person name="Albert R."/>
            <person name="Binder M."/>
            <person name="Bloem J."/>
            <person name="Labutti K."/>
            <person name="Salamov A."/>
            <person name="Andreopoulos B."/>
            <person name="Baker S."/>
            <person name="Barry K."/>
            <person name="Bills G."/>
            <person name="Bluhm B."/>
            <person name="Cannon C."/>
            <person name="Castanera R."/>
            <person name="Culley D."/>
            <person name="Daum C."/>
            <person name="Ezra D."/>
            <person name="Gonzalez J."/>
            <person name="Henrissat B."/>
            <person name="Kuo A."/>
            <person name="Liang C."/>
            <person name="Lipzen A."/>
            <person name="Lutzoni F."/>
            <person name="Magnuson J."/>
            <person name="Mondo S."/>
            <person name="Nolan M."/>
            <person name="Ohm R."/>
            <person name="Pangilinan J."/>
            <person name="Park H.-J."/>
            <person name="Ramirez L."/>
            <person name="Alfaro M."/>
            <person name="Sun H."/>
            <person name="Tritt A."/>
            <person name="Yoshinaga Y."/>
            <person name="Zwiers L.-H."/>
            <person name="Turgeon B."/>
            <person name="Goodwin S."/>
            <person name="Spatafora J."/>
            <person name="Crous P."/>
            <person name="Grigoriev I."/>
        </authorList>
    </citation>
    <scope>NUCLEOTIDE SEQUENCE</scope>
    <source>
        <strain evidence="5">CBS 279.74</strain>
    </source>
</reference>
<dbReference type="InterPro" id="IPR004046">
    <property type="entry name" value="GST_C"/>
</dbReference>
<feature type="domain" description="GST N-terminal" evidence="3">
    <location>
        <begin position="2"/>
        <end position="85"/>
    </location>
</feature>
<dbReference type="Pfam" id="PF00043">
    <property type="entry name" value="GST_C"/>
    <property type="match status" value="1"/>
</dbReference>
<name>A0A6G1KA99_9PLEO</name>
<dbReference type="GO" id="GO:0016740">
    <property type="term" value="F:transferase activity"/>
    <property type="evidence" value="ECO:0007669"/>
    <property type="project" value="UniProtKB-KW"/>
</dbReference>
<dbReference type="Pfam" id="PF02798">
    <property type="entry name" value="GST_N"/>
    <property type="match status" value="1"/>
</dbReference>
<feature type="domain" description="GST C-terminal" evidence="4">
    <location>
        <begin position="91"/>
        <end position="221"/>
    </location>
</feature>
<dbReference type="OrthoDB" id="2309723at2759"/>
<evidence type="ECO:0000259" key="4">
    <source>
        <dbReference type="PROSITE" id="PS50405"/>
    </source>
</evidence>
<dbReference type="PROSITE" id="PS50405">
    <property type="entry name" value="GST_CTER"/>
    <property type="match status" value="1"/>
</dbReference>
<dbReference type="PANTHER" id="PTHR44051">
    <property type="entry name" value="GLUTATHIONE S-TRANSFERASE-RELATED"/>
    <property type="match status" value="1"/>
</dbReference>
<dbReference type="SFLD" id="SFLDG00358">
    <property type="entry name" value="Main_(cytGST)"/>
    <property type="match status" value="1"/>
</dbReference>
<dbReference type="InterPro" id="IPR036282">
    <property type="entry name" value="Glutathione-S-Trfase_C_sf"/>
</dbReference>
<evidence type="ECO:0000256" key="1">
    <source>
        <dbReference type="ARBA" id="ARBA00007409"/>
    </source>
</evidence>
<dbReference type="Gene3D" id="3.40.30.10">
    <property type="entry name" value="Glutaredoxin"/>
    <property type="match status" value="1"/>
</dbReference>
<dbReference type="InterPro" id="IPR036249">
    <property type="entry name" value="Thioredoxin-like_sf"/>
</dbReference>
<keyword evidence="6" id="KW-1185">Reference proteome</keyword>
<evidence type="ECO:0000313" key="6">
    <source>
        <dbReference type="Proteomes" id="UP000799428"/>
    </source>
</evidence>
<protein>
    <submittedName>
        <fullName evidence="5">Glutathione S-transferase</fullName>
    </submittedName>
</protein>
<dbReference type="FunFam" id="1.20.1050.10:FF:000069">
    <property type="entry name" value="Putative elongation factor 1-gamma"/>
    <property type="match status" value="1"/>
</dbReference>
<dbReference type="AlphaFoldDB" id="A0A6G1KA99"/>
<keyword evidence="5" id="KW-0808">Transferase</keyword>
<gene>
    <name evidence="5" type="ORF">K504DRAFT_455424</name>
</gene>
<dbReference type="SUPFAM" id="SSF52833">
    <property type="entry name" value="Thioredoxin-like"/>
    <property type="match status" value="1"/>
</dbReference>
<dbReference type="PANTHER" id="PTHR44051:SF9">
    <property type="entry name" value="GLUTATHIONE S-TRANSFERASE 1"/>
    <property type="match status" value="1"/>
</dbReference>
<comment type="similarity">
    <text evidence="1 2">Belongs to the GST superfamily.</text>
</comment>
<accession>A0A6G1KA99</accession>
<evidence type="ECO:0000313" key="5">
    <source>
        <dbReference type="EMBL" id="KAF2709744.1"/>
    </source>
</evidence>